<evidence type="ECO:0000313" key="2">
    <source>
        <dbReference type="Proteomes" id="UP000019365"/>
    </source>
</evidence>
<name>W7V0B5_RUMFL</name>
<dbReference type="RefSeq" id="WP_037298005.1">
    <property type="nucleotide sequence ID" value="NZ_ATAX01000017.1"/>
</dbReference>
<comment type="caution">
    <text evidence="1">The sequence shown here is derived from an EMBL/GenBank/DDBJ whole genome shotgun (WGS) entry which is preliminary data.</text>
</comment>
<dbReference type="Proteomes" id="UP000019365">
    <property type="component" value="Unassembled WGS sequence"/>
</dbReference>
<evidence type="ECO:0000313" key="1">
    <source>
        <dbReference type="EMBL" id="EWM54167.1"/>
    </source>
</evidence>
<gene>
    <name evidence="1" type="ORF">RF007C_02505</name>
</gene>
<sequence length="136" mass="14927">MKHPFYSVSIDDIPFGDRIIAILLRTYLVRCKDAEQKLAAVLSEGIVLKLPALAKDQDAIPLKTVLEGEHLAKLIDEAVAFVKADQTDHSDSDIGDIFASAKEMLDNISGKSVVMNMSAELAEYITKLYYALKAGE</sequence>
<keyword evidence="2" id="KW-1185">Reference proteome</keyword>
<dbReference type="AlphaFoldDB" id="W7V0B5"/>
<reference evidence="1 2" key="1">
    <citation type="journal article" date="2014" name="PLoS ONE">
        <title>Rumen cellulosomics: divergent fiber-degrading strategies revealed by comparative genome-wide analysis of six ruminococcal strains.</title>
        <authorList>
            <person name="Dassa B."/>
            <person name="Borovok I."/>
            <person name="Ruimy-Israeli V."/>
            <person name="Lamed R."/>
            <person name="Flint H.J."/>
            <person name="Duncan S.H."/>
            <person name="Henrissat B."/>
            <person name="Coutinho P."/>
            <person name="Morrison M."/>
            <person name="Mosoni P."/>
            <person name="Yeoman C.J."/>
            <person name="White B.A."/>
            <person name="Bayer E.A."/>
        </authorList>
    </citation>
    <scope>NUCLEOTIDE SEQUENCE [LARGE SCALE GENOMIC DNA]</scope>
    <source>
        <strain evidence="1 2">007c</strain>
    </source>
</reference>
<organism evidence="1 2">
    <name type="scientific">Ruminococcus flavefaciens 007c</name>
    <dbReference type="NCBI Taxonomy" id="1341157"/>
    <lineage>
        <taxon>Bacteria</taxon>
        <taxon>Bacillati</taxon>
        <taxon>Bacillota</taxon>
        <taxon>Clostridia</taxon>
        <taxon>Eubacteriales</taxon>
        <taxon>Oscillospiraceae</taxon>
        <taxon>Ruminococcus</taxon>
    </lineage>
</organism>
<accession>W7V0B5</accession>
<protein>
    <submittedName>
        <fullName evidence="1">Uncharacterized protein</fullName>
    </submittedName>
</protein>
<proteinExistence type="predicted"/>
<dbReference type="PATRIC" id="fig|1341157.4.peg.1140"/>
<dbReference type="EMBL" id="ATAX01000017">
    <property type="protein sequence ID" value="EWM54167.1"/>
    <property type="molecule type" value="Genomic_DNA"/>
</dbReference>